<protein>
    <submittedName>
        <fullName evidence="1">Uncharacterized protein</fullName>
    </submittedName>
</protein>
<organism evidence="1">
    <name type="scientific">Trepomonas sp. PC1</name>
    <dbReference type="NCBI Taxonomy" id="1076344"/>
    <lineage>
        <taxon>Eukaryota</taxon>
        <taxon>Metamonada</taxon>
        <taxon>Diplomonadida</taxon>
        <taxon>Hexamitidae</taxon>
        <taxon>Hexamitinae</taxon>
        <taxon>Trepomonas</taxon>
    </lineage>
</organism>
<evidence type="ECO:0000313" key="1">
    <source>
        <dbReference type="EMBL" id="JAP94845.1"/>
    </source>
</evidence>
<reference evidence="1" key="1">
    <citation type="submission" date="2015-07" db="EMBL/GenBank/DDBJ databases">
        <title>Adaptation to a free-living lifestyle via gene acquisitions in the diplomonad Trepomonas sp. PC1.</title>
        <authorList>
            <person name="Xu F."/>
            <person name="Jerlstrom-Hultqvist J."/>
            <person name="Kolisko M."/>
            <person name="Simpson A.G.B."/>
            <person name="Roger A.J."/>
            <person name="Svard S.G."/>
            <person name="Andersson J.O."/>
        </authorList>
    </citation>
    <scope>NUCLEOTIDE SEQUENCE</scope>
    <source>
        <strain evidence="1">PC1</strain>
    </source>
</reference>
<name>A0A146KGT0_9EUKA</name>
<gene>
    <name evidence="1" type="ORF">TPC1_12354</name>
</gene>
<dbReference type="EMBL" id="GDID01001761">
    <property type="protein sequence ID" value="JAP94845.1"/>
    <property type="molecule type" value="Transcribed_RNA"/>
</dbReference>
<accession>A0A146KGT0</accession>
<proteinExistence type="predicted"/>
<sequence length="275" mass="31455">MRTTLSSAKTLISNLKNSRSHLESAQTVDFIQQKLISNMNNKRPFSNSTNFATRRNSEISLGRSLVSQIDPKVDKSLHSYKISTAVLTNKRVKDSQKLEDVIMARMNAGFRQENELQQKAEFPDYNANYCPKLTLRTTKKLTKQQEKVGTKLTKELNHRFFAAGMAPDARPQVKGINELRSIMTDELDKASSDMAIKIHQMKMIAQGFSLEALETDHAIQKTYIAFGDTHTLPKTISDHVRVLDAEKFQGQLNHESVLRKKEFKRQNVEQKTNWE</sequence>
<dbReference type="AlphaFoldDB" id="A0A146KGT0"/>